<accession>A0A9Q9B8T7</accession>
<evidence type="ECO:0000313" key="1">
    <source>
        <dbReference type="EMBL" id="USW59412.1"/>
    </source>
</evidence>
<dbReference type="Proteomes" id="UP001056384">
    <property type="component" value="Chromosome 12"/>
</dbReference>
<reference evidence="1" key="1">
    <citation type="submission" date="2022-06" db="EMBL/GenBank/DDBJ databases">
        <title>Complete genome sequences of two strains of the flax pathogen Septoria linicola.</title>
        <authorList>
            <person name="Lapalu N."/>
            <person name="Simon A."/>
            <person name="Demenou B."/>
            <person name="Paumier D."/>
            <person name="Guillot M.-P."/>
            <person name="Gout L."/>
            <person name="Valade R."/>
        </authorList>
    </citation>
    <scope>NUCLEOTIDE SEQUENCE</scope>
    <source>
        <strain evidence="1">SE15195</strain>
    </source>
</reference>
<gene>
    <name evidence="1" type="ORF">Slin15195_G127310</name>
</gene>
<dbReference type="AlphaFoldDB" id="A0A9Q9B8T7"/>
<organism evidence="1 2">
    <name type="scientific">Septoria linicola</name>
    <dbReference type="NCBI Taxonomy" id="215465"/>
    <lineage>
        <taxon>Eukaryota</taxon>
        <taxon>Fungi</taxon>
        <taxon>Dikarya</taxon>
        <taxon>Ascomycota</taxon>
        <taxon>Pezizomycotina</taxon>
        <taxon>Dothideomycetes</taxon>
        <taxon>Dothideomycetidae</taxon>
        <taxon>Mycosphaerellales</taxon>
        <taxon>Mycosphaerellaceae</taxon>
        <taxon>Septoria</taxon>
    </lineage>
</organism>
<dbReference type="EMBL" id="CP099429">
    <property type="protein sequence ID" value="USW59412.1"/>
    <property type="molecule type" value="Genomic_DNA"/>
</dbReference>
<keyword evidence="2" id="KW-1185">Reference proteome</keyword>
<name>A0A9Q9B8T7_9PEZI</name>
<proteinExistence type="predicted"/>
<sequence>MSAPAGQPGAPKEDYADKGLDAIEKKLGTTTGHNVDPVKMRSTNEKITDKARGMFEKATGKHVPDKVSN</sequence>
<protein>
    <submittedName>
        <fullName evidence="1">Uncharacterized protein</fullName>
    </submittedName>
</protein>
<evidence type="ECO:0000313" key="2">
    <source>
        <dbReference type="Proteomes" id="UP001056384"/>
    </source>
</evidence>
<dbReference type="OrthoDB" id="3050608at2759"/>